<protein>
    <submittedName>
        <fullName evidence="1">Uncharacterized protein</fullName>
    </submittedName>
</protein>
<dbReference type="EMBL" id="KL142417">
    <property type="protein sequence ID" value="KDR67209.1"/>
    <property type="molecule type" value="Genomic_DNA"/>
</dbReference>
<accession>A0A067SHJ9</accession>
<gene>
    <name evidence="1" type="ORF">GALMADRAFT_147404</name>
</gene>
<proteinExistence type="predicted"/>
<dbReference type="OrthoDB" id="3065406at2759"/>
<organism evidence="1 2">
    <name type="scientific">Galerina marginata (strain CBS 339.88)</name>
    <dbReference type="NCBI Taxonomy" id="685588"/>
    <lineage>
        <taxon>Eukaryota</taxon>
        <taxon>Fungi</taxon>
        <taxon>Dikarya</taxon>
        <taxon>Basidiomycota</taxon>
        <taxon>Agaricomycotina</taxon>
        <taxon>Agaricomycetes</taxon>
        <taxon>Agaricomycetidae</taxon>
        <taxon>Agaricales</taxon>
        <taxon>Agaricineae</taxon>
        <taxon>Strophariaceae</taxon>
        <taxon>Galerina</taxon>
    </lineage>
</organism>
<dbReference type="Proteomes" id="UP000027222">
    <property type="component" value="Unassembled WGS sequence"/>
</dbReference>
<sequence>MSNPPTQGSRNPGSLRAAFLIYKAKTLQSGRFKGYSALVGESCIPGLTVAELQELEAIGQLQLKLFTDTGVVHDIQPDIRQFCIDFAEFLPEGCYTSREMALAMHWEHPGYYTCRFHKSSYPDKASFVDGNGRLGGVSFQPSGFSTTTGRPMIGDHMQCGCPIEDVLLEFFLFKTRRARSKNPTYMNQVHGMGNIMVTPRMRAFICQGFRDDTGLAIQDIYNQECSKDGIQDRLNALKAIRLLARVKQRRPEVGGIDDAED</sequence>
<evidence type="ECO:0000313" key="1">
    <source>
        <dbReference type="EMBL" id="KDR67209.1"/>
    </source>
</evidence>
<name>A0A067SHJ9_GALM3</name>
<reference evidence="2" key="1">
    <citation type="journal article" date="2014" name="Proc. Natl. Acad. Sci. U.S.A.">
        <title>Extensive sampling of basidiomycete genomes demonstrates inadequacy of the white-rot/brown-rot paradigm for wood decay fungi.</title>
        <authorList>
            <person name="Riley R."/>
            <person name="Salamov A.A."/>
            <person name="Brown D.W."/>
            <person name="Nagy L.G."/>
            <person name="Floudas D."/>
            <person name="Held B.W."/>
            <person name="Levasseur A."/>
            <person name="Lombard V."/>
            <person name="Morin E."/>
            <person name="Otillar R."/>
            <person name="Lindquist E.A."/>
            <person name="Sun H."/>
            <person name="LaButti K.M."/>
            <person name="Schmutz J."/>
            <person name="Jabbour D."/>
            <person name="Luo H."/>
            <person name="Baker S.E."/>
            <person name="Pisabarro A.G."/>
            <person name="Walton J.D."/>
            <person name="Blanchette R.A."/>
            <person name="Henrissat B."/>
            <person name="Martin F."/>
            <person name="Cullen D."/>
            <person name="Hibbett D.S."/>
            <person name="Grigoriev I.V."/>
        </authorList>
    </citation>
    <scope>NUCLEOTIDE SEQUENCE [LARGE SCALE GENOMIC DNA]</scope>
    <source>
        <strain evidence="2">CBS 339.88</strain>
    </source>
</reference>
<keyword evidence="2" id="KW-1185">Reference proteome</keyword>
<dbReference type="STRING" id="685588.A0A067SHJ9"/>
<evidence type="ECO:0000313" key="2">
    <source>
        <dbReference type="Proteomes" id="UP000027222"/>
    </source>
</evidence>
<dbReference type="HOGENOM" id="CLU_1086033_0_0_1"/>
<dbReference type="AlphaFoldDB" id="A0A067SHJ9"/>